<gene>
    <name evidence="6" type="ORF">ACFFJ3_03585</name>
</gene>
<evidence type="ECO:0000256" key="1">
    <source>
        <dbReference type="ARBA" id="ARBA00005495"/>
    </source>
</evidence>
<protein>
    <submittedName>
        <fullName evidence="6">GFA family protein</fullName>
    </submittedName>
</protein>
<dbReference type="PANTHER" id="PTHR33337">
    <property type="entry name" value="GFA DOMAIN-CONTAINING PROTEIN"/>
    <property type="match status" value="1"/>
</dbReference>
<evidence type="ECO:0000256" key="3">
    <source>
        <dbReference type="ARBA" id="ARBA00022833"/>
    </source>
</evidence>
<keyword evidence="7" id="KW-1185">Reference proteome</keyword>
<dbReference type="Proteomes" id="UP001589792">
    <property type="component" value="Unassembled WGS sequence"/>
</dbReference>
<dbReference type="RefSeq" id="WP_380673030.1">
    <property type="nucleotide sequence ID" value="NZ_CP173186.1"/>
</dbReference>
<name>A0ABV6E9B6_9GAMM</name>
<keyword evidence="3" id="KW-0862">Zinc</keyword>
<keyword evidence="4" id="KW-0456">Lyase</keyword>
<dbReference type="InterPro" id="IPR006913">
    <property type="entry name" value="CENP-V/GFA"/>
</dbReference>
<reference evidence="6 7" key="1">
    <citation type="submission" date="2024-09" db="EMBL/GenBank/DDBJ databases">
        <authorList>
            <person name="Sun Q."/>
            <person name="Mori K."/>
        </authorList>
    </citation>
    <scope>NUCLEOTIDE SEQUENCE [LARGE SCALE GENOMIC DNA]</scope>
    <source>
        <strain evidence="6 7">CCM 8626</strain>
    </source>
</reference>
<proteinExistence type="inferred from homology"/>
<dbReference type="Pfam" id="PF04828">
    <property type="entry name" value="GFA"/>
    <property type="match status" value="1"/>
</dbReference>
<feature type="domain" description="CENP-V/GFA" evidence="5">
    <location>
        <begin position="4"/>
        <end position="121"/>
    </location>
</feature>
<evidence type="ECO:0000256" key="2">
    <source>
        <dbReference type="ARBA" id="ARBA00022723"/>
    </source>
</evidence>
<evidence type="ECO:0000259" key="5">
    <source>
        <dbReference type="PROSITE" id="PS51891"/>
    </source>
</evidence>
<keyword evidence="2" id="KW-0479">Metal-binding</keyword>
<sequence length="141" mass="15163">MTERTGRCACGAIRFRITAPLRGVGVCHCTDCQKASGGAPNYVALAPKDAFEVTQGEPKVYISNSDSGNEVRRTFCPECGTPLWGMPAMVPLVTVKLGALDDNSDLVPNLHLYVESAAPWHLMHDGIPAFPKMPPLQPQGE</sequence>
<evidence type="ECO:0000256" key="4">
    <source>
        <dbReference type="ARBA" id="ARBA00023239"/>
    </source>
</evidence>
<dbReference type="EMBL" id="JBHLXG010000003">
    <property type="protein sequence ID" value="MFC0225592.1"/>
    <property type="molecule type" value="Genomic_DNA"/>
</dbReference>
<dbReference type="PROSITE" id="PS51891">
    <property type="entry name" value="CENP_V_GFA"/>
    <property type="match status" value="1"/>
</dbReference>
<evidence type="ECO:0000313" key="6">
    <source>
        <dbReference type="EMBL" id="MFC0225592.1"/>
    </source>
</evidence>
<comment type="caution">
    <text evidence="6">The sequence shown here is derived from an EMBL/GenBank/DDBJ whole genome shotgun (WGS) entry which is preliminary data.</text>
</comment>
<accession>A0ABV6E9B6</accession>
<dbReference type="SUPFAM" id="SSF51316">
    <property type="entry name" value="Mss4-like"/>
    <property type="match status" value="1"/>
</dbReference>
<organism evidence="6 7">
    <name type="scientific">Serratia aquatilis</name>
    <dbReference type="NCBI Taxonomy" id="1737515"/>
    <lineage>
        <taxon>Bacteria</taxon>
        <taxon>Pseudomonadati</taxon>
        <taxon>Pseudomonadota</taxon>
        <taxon>Gammaproteobacteria</taxon>
        <taxon>Enterobacterales</taxon>
        <taxon>Yersiniaceae</taxon>
        <taxon>Serratia</taxon>
    </lineage>
</organism>
<evidence type="ECO:0000313" key="7">
    <source>
        <dbReference type="Proteomes" id="UP001589792"/>
    </source>
</evidence>
<comment type="similarity">
    <text evidence="1">Belongs to the Gfa family.</text>
</comment>
<dbReference type="PANTHER" id="PTHR33337:SF40">
    <property type="entry name" value="CENP-V_GFA DOMAIN-CONTAINING PROTEIN-RELATED"/>
    <property type="match status" value="1"/>
</dbReference>
<dbReference type="InterPro" id="IPR011057">
    <property type="entry name" value="Mss4-like_sf"/>
</dbReference>
<dbReference type="Gene3D" id="3.90.1590.10">
    <property type="entry name" value="glutathione-dependent formaldehyde- activating enzyme (gfa)"/>
    <property type="match status" value="1"/>
</dbReference>